<feature type="compositionally biased region" description="Polar residues" evidence="2">
    <location>
        <begin position="49"/>
        <end position="72"/>
    </location>
</feature>
<feature type="compositionally biased region" description="Low complexity" evidence="2">
    <location>
        <begin position="73"/>
        <end position="82"/>
    </location>
</feature>
<dbReference type="InterPro" id="IPR004474">
    <property type="entry name" value="LytR_CpsA_psr"/>
</dbReference>
<dbReference type="Gene3D" id="3.30.70.2390">
    <property type="match status" value="1"/>
</dbReference>
<dbReference type="InterPro" id="IPR027381">
    <property type="entry name" value="LytR/CpsA/Psr_C"/>
</dbReference>
<dbReference type="EMBL" id="FNFF01000021">
    <property type="protein sequence ID" value="SDL19561.1"/>
    <property type="molecule type" value="Genomic_DNA"/>
</dbReference>
<dbReference type="PANTHER" id="PTHR33392">
    <property type="entry name" value="POLYISOPRENYL-TEICHOIC ACID--PEPTIDOGLYCAN TEICHOIC ACID TRANSFERASE TAGU"/>
    <property type="match status" value="1"/>
</dbReference>
<keyword evidence="3" id="KW-0472">Membrane</keyword>
<sequence length="584" mass="62315">MDAQGRGRAENIDPADQWVLNPQTGDYELRLHPSAPESGIPSPRRRSPHATQTRQNGSRNGTVRNGTAQNGTRQAPPGRRPQQQPPGDLPGQRRRRTPEEPLGPGRRRPKQKKSKGKKALLWTGGGLAFVLVAGAATAYFYIEHLNGNLTSVSSDGAGTGGWAKDRAINVLIIGTDKRTGKGNEGYGDAGSPGHADTTILLHVSKDRSNATALSIPRDMIVDIPDCPTQQEDGSEKVIAGTPKARFNESLGQSGRTPSCTMRTVTELTGIKLDNFMVADFNAVKTLSSAVGGVEVCVEKPIKDPKSHLELPKGTSTVEGDDALAFVRTRHAVGFGSDLDRIKLQQQFLSSLMRKMKSKMTSPGTMLDLAEAATKALTVDDTLSDVFKLRDLGMELGKVDLKNISFTTVPVVDNTDGATVLVNEPKAKPLFGAIKGDVSLTATKKKQKDKEAARLKGSKSAAADVRVNIYNGSDTQGAASKTLTYLQTEHGMNKASQLGNHEPKQAKTTLEYYPDQADQARKLAEVMGLPGSALKPGESETNDQGLPAMVLILGADFSEPGTPVGAPTAPTDIDKTEADKKTCAK</sequence>
<accession>A0A1G9I2V5</accession>
<organism evidence="6 7">
    <name type="scientific">Streptomyces indicus</name>
    <dbReference type="NCBI Taxonomy" id="417292"/>
    <lineage>
        <taxon>Bacteria</taxon>
        <taxon>Bacillati</taxon>
        <taxon>Actinomycetota</taxon>
        <taxon>Actinomycetes</taxon>
        <taxon>Kitasatosporales</taxon>
        <taxon>Streptomycetaceae</taxon>
        <taxon>Streptomyces</taxon>
    </lineage>
</organism>
<dbReference type="Proteomes" id="UP000199155">
    <property type="component" value="Unassembled WGS sequence"/>
</dbReference>
<evidence type="ECO:0000256" key="2">
    <source>
        <dbReference type="SAM" id="MobiDB-lite"/>
    </source>
</evidence>
<feature type="compositionally biased region" description="Basic residues" evidence="2">
    <location>
        <begin position="105"/>
        <end position="118"/>
    </location>
</feature>
<feature type="region of interest" description="Disordered" evidence="2">
    <location>
        <begin position="558"/>
        <end position="584"/>
    </location>
</feature>
<dbReference type="Pfam" id="PF03816">
    <property type="entry name" value="LytR_cpsA_psr"/>
    <property type="match status" value="1"/>
</dbReference>
<gene>
    <name evidence="6" type="ORF">SAMN05421806_12158</name>
</gene>
<reference evidence="6 7" key="1">
    <citation type="submission" date="2016-10" db="EMBL/GenBank/DDBJ databases">
        <authorList>
            <person name="de Groot N.N."/>
        </authorList>
    </citation>
    <scope>NUCLEOTIDE SEQUENCE [LARGE SCALE GENOMIC DNA]</scope>
    <source>
        <strain evidence="6 7">CGMCC 4.5727</strain>
    </source>
</reference>
<dbReference type="InterPro" id="IPR050922">
    <property type="entry name" value="LytR/CpsA/Psr_CW_biosynth"/>
</dbReference>
<dbReference type="PANTHER" id="PTHR33392:SF6">
    <property type="entry name" value="POLYISOPRENYL-TEICHOIC ACID--PEPTIDOGLYCAN TEICHOIC ACID TRANSFERASE TAGU"/>
    <property type="match status" value="1"/>
</dbReference>
<feature type="domain" description="Cell envelope-related transcriptional attenuator" evidence="4">
    <location>
        <begin position="194"/>
        <end position="357"/>
    </location>
</feature>
<feature type="compositionally biased region" description="Basic and acidic residues" evidence="2">
    <location>
        <begin position="571"/>
        <end position="584"/>
    </location>
</feature>
<evidence type="ECO:0000256" key="1">
    <source>
        <dbReference type="ARBA" id="ARBA00006068"/>
    </source>
</evidence>
<feature type="domain" description="LytR/CpsA/Psr regulator C-terminal" evidence="5">
    <location>
        <begin position="463"/>
        <end position="556"/>
    </location>
</feature>
<keyword evidence="3" id="KW-1133">Transmembrane helix</keyword>
<dbReference type="Pfam" id="PF13399">
    <property type="entry name" value="LytR_C"/>
    <property type="match status" value="1"/>
</dbReference>
<keyword evidence="7" id="KW-1185">Reference proteome</keyword>
<feature type="compositionally biased region" description="Low complexity" evidence="2">
    <location>
        <begin position="559"/>
        <end position="570"/>
    </location>
</feature>
<evidence type="ECO:0000256" key="3">
    <source>
        <dbReference type="SAM" id="Phobius"/>
    </source>
</evidence>
<comment type="similarity">
    <text evidence="1">Belongs to the LytR/CpsA/Psr (LCP) family.</text>
</comment>
<dbReference type="AlphaFoldDB" id="A0A1G9I2V5"/>
<name>A0A1G9I2V5_9ACTN</name>
<protein>
    <submittedName>
        <fullName evidence="6">Cell envelope-related function transcriptional attenuator common domain-containing protein</fullName>
    </submittedName>
</protein>
<dbReference type="NCBIfam" id="TIGR00350">
    <property type="entry name" value="lytR_cpsA_psr"/>
    <property type="match status" value="1"/>
</dbReference>
<evidence type="ECO:0000313" key="7">
    <source>
        <dbReference type="Proteomes" id="UP000199155"/>
    </source>
</evidence>
<dbReference type="Gene3D" id="3.40.630.190">
    <property type="entry name" value="LCP protein"/>
    <property type="match status" value="1"/>
</dbReference>
<feature type="transmembrane region" description="Helical" evidence="3">
    <location>
        <begin position="119"/>
        <end position="142"/>
    </location>
</feature>
<dbReference type="OrthoDB" id="9782542at2"/>
<feature type="region of interest" description="Disordered" evidence="2">
    <location>
        <begin position="1"/>
        <end position="118"/>
    </location>
</feature>
<evidence type="ECO:0000259" key="5">
    <source>
        <dbReference type="Pfam" id="PF13399"/>
    </source>
</evidence>
<keyword evidence="3" id="KW-0812">Transmembrane</keyword>
<dbReference type="STRING" id="417292.SAMN05421806_12158"/>
<evidence type="ECO:0000259" key="4">
    <source>
        <dbReference type="Pfam" id="PF03816"/>
    </source>
</evidence>
<feature type="compositionally biased region" description="Basic and acidic residues" evidence="2">
    <location>
        <begin position="1"/>
        <end position="11"/>
    </location>
</feature>
<dbReference type="RefSeq" id="WP_093617016.1">
    <property type="nucleotide sequence ID" value="NZ_FNFF01000021.1"/>
</dbReference>
<evidence type="ECO:0000313" key="6">
    <source>
        <dbReference type="EMBL" id="SDL19561.1"/>
    </source>
</evidence>
<proteinExistence type="inferred from homology"/>